<gene>
    <name evidence="9" type="ORF">QOZ93_001731</name>
</gene>
<feature type="transmembrane region" description="Helical" evidence="8">
    <location>
        <begin position="38"/>
        <end position="57"/>
    </location>
</feature>
<evidence type="ECO:0000256" key="2">
    <source>
        <dbReference type="ARBA" id="ARBA00007998"/>
    </source>
</evidence>
<evidence type="ECO:0000256" key="7">
    <source>
        <dbReference type="ARBA" id="ARBA00023136"/>
    </source>
</evidence>
<evidence type="ECO:0000256" key="8">
    <source>
        <dbReference type="SAM" id="Phobius"/>
    </source>
</evidence>
<feature type="transmembrane region" description="Helical" evidence="8">
    <location>
        <begin position="183"/>
        <end position="204"/>
    </location>
</feature>
<evidence type="ECO:0000256" key="5">
    <source>
        <dbReference type="ARBA" id="ARBA00022692"/>
    </source>
</evidence>
<keyword evidence="6 8" id="KW-1133">Transmembrane helix</keyword>
<dbReference type="PANTHER" id="PTHR34975">
    <property type="entry name" value="SPORE GERMINATION PROTEIN A2"/>
    <property type="match status" value="1"/>
</dbReference>
<comment type="caution">
    <text evidence="9">The sequence shown here is derived from an EMBL/GenBank/DDBJ whole genome shotgun (WGS) entry which is preliminary data.</text>
</comment>
<proteinExistence type="inferred from homology"/>
<reference evidence="9 10" key="1">
    <citation type="submission" date="2023-07" db="EMBL/GenBank/DDBJ databases">
        <title>Genomic Encyclopedia of Type Strains, Phase IV (KMG-IV): sequencing the most valuable type-strain genomes for metagenomic binning, comparative biology and taxonomic classification.</title>
        <authorList>
            <person name="Goeker M."/>
        </authorList>
    </citation>
    <scope>NUCLEOTIDE SEQUENCE [LARGE SCALE GENOMIC DNA]</scope>
    <source>
        <strain evidence="9 10">DSM 1400</strain>
    </source>
</reference>
<comment type="similarity">
    <text evidence="2">Belongs to the amino acid-polyamine-organocation (APC) superfamily. Spore germination protein (SGP) (TC 2.A.3.9) family.</text>
</comment>
<evidence type="ECO:0000256" key="4">
    <source>
        <dbReference type="ARBA" id="ARBA00022544"/>
    </source>
</evidence>
<dbReference type="InterPro" id="IPR004761">
    <property type="entry name" value="Spore_GerAB"/>
</dbReference>
<dbReference type="Gene3D" id="1.20.1740.10">
    <property type="entry name" value="Amino acid/polyamine transporter I"/>
    <property type="match status" value="1"/>
</dbReference>
<feature type="transmembrane region" description="Helical" evidence="8">
    <location>
        <begin position="145"/>
        <end position="163"/>
    </location>
</feature>
<feature type="transmembrane region" description="Helical" evidence="8">
    <location>
        <begin position="307"/>
        <end position="326"/>
    </location>
</feature>
<keyword evidence="5 8" id="KW-0812">Transmembrane</keyword>
<evidence type="ECO:0000256" key="1">
    <source>
        <dbReference type="ARBA" id="ARBA00004141"/>
    </source>
</evidence>
<evidence type="ECO:0000313" key="9">
    <source>
        <dbReference type="EMBL" id="MDQ0479988.1"/>
    </source>
</evidence>
<dbReference type="PANTHER" id="PTHR34975:SF2">
    <property type="entry name" value="SPORE GERMINATION PROTEIN A2"/>
    <property type="match status" value="1"/>
</dbReference>
<keyword evidence="7 8" id="KW-0472">Membrane</keyword>
<evidence type="ECO:0000256" key="6">
    <source>
        <dbReference type="ARBA" id="ARBA00022989"/>
    </source>
</evidence>
<feature type="transmembrane region" description="Helical" evidence="8">
    <location>
        <begin position="86"/>
        <end position="103"/>
    </location>
</feature>
<comment type="subcellular location">
    <subcellularLocation>
        <location evidence="1">Membrane</location>
        <topology evidence="1">Multi-pass membrane protein</topology>
    </subcellularLocation>
</comment>
<sequence>MKEYLTDFQICFLVFCMTIGYEVITLPKDLVEYMGTSAWIGIIILTILMGIFAFFVIKLNTVFLEKNFCEYITILTGKKWTKIIEIIYFGLFLVIYVNIPKFYSNTLKLIVYPRTPIWVLELALYLLCYYGICKGLKGIARICEIYGVLQIILMTLILSTTLLEGDPINLFPLFNFYNPKEFFKGMIYNLISFVGIEAICLTTFSKKNKKSCKYTLIIIGIIGLMYILTVQTCLAVLGQEEVIKYSNVVLTTLRTISITMLDIITRLDGIFIIIWNIGVVSGELIVAYGTVHFLYYILNKKIAKNKLGLIITIGCFIYSFFSNFLIEQKIIVMYTIFVFSIFTTALIPTILFILMKVKGYDKKS</sequence>
<keyword evidence="10" id="KW-1185">Reference proteome</keyword>
<evidence type="ECO:0000313" key="10">
    <source>
        <dbReference type="Proteomes" id="UP001224418"/>
    </source>
</evidence>
<dbReference type="Proteomes" id="UP001224418">
    <property type="component" value="Unassembled WGS sequence"/>
</dbReference>
<feature type="transmembrane region" description="Helical" evidence="8">
    <location>
        <begin position="270"/>
        <end position="295"/>
    </location>
</feature>
<feature type="transmembrane region" description="Helical" evidence="8">
    <location>
        <begin position="7"/>
        <end position="26"/>
    </location>
</feature>
<name>A0ABU0JSB0_HATLI</name>
<feature type="transmembrane region" description="Helical" evidence="8">
    <location>
        <begin position="115"/>
        <end position="133"/>
    </location>
</feature>
<keyword evidence="3" id="KW-0813">Transport</keyword>
<accession>A0ABU0JSB0</accession>
<dbReference type="Pfam" id="PF03845">
    <property type="entry name" value="Spore_permease"/>
    <property type="match status" value="1"/>
</dbReference>
<evidence type="ECO:0000256" key="3">
    <source>
        <dbReference type="ARBA" id="ARBA00022448"/>
    </source>
</evidence>
<keyword evidence="4" id="KW-0309">Germination</keyword>
<dbReference type="RefSeq" id="WP_307355902.1">
    <property type="nucleotide sequence ID" value="NZ_BAAACJ010000030.1"/>
</dbReference>
<organism evidence="9 10">
    <name type="scientific">Hathewaya limosa</name>
    <name type="common">Clostridium limosum</name>
    <dbReference type="NCBI Taxonomy" id="1536"/>
    <lineage>
        <taxon>Bacteria</taxon>
        <taxon>Bacillati</taxon>
        <taxon>Bacillota</taxon>
        <taxon>Clostridia</taxon>
        <taxon>Eubacteriales</taxon>
        <taxon>Clostridiaceae</taxon>
        <taxon>Hathewaya</taxon>
    </lineage>
</organism>
<dbReference type="EMBL" id="JAUSWN010000013">
    <property type="protein sequence ID" value="MDQ0479988.1"/>
    <property type="molecule type" value="Genomic_DNA"/>
</dbReference>
<feature type="transmembrane region" description="Helical" evidence="8">
    <location>
        <begin position="332"/>
        <end position="354"/>
    </location>
</feature>
<protein>
    <submittedName>
        <fullName evidence="9">Spore germination protein (Amino acid permease)</fullName>
    </submittedName>
</protein>
<feature type="transmembrane region" description="Helical" evidence="8">
    <location>
        <begin position="216"/>
        <end position="237"/>
    </location>
</feature>